<dbReference type="GO" id="GO:0005829">
    <property type="term" value="C:cytosol"/>
    <property type="evidence" value="ECO:0007669"/>
    <property type="project" value="TreeGrafter"/>
</dbReference>
<dbReference type="EMBL" id="OVEO01000017">
    <property type="protein sequence ID" value="SPR01305.1"/>
    <property type="molecule type" value="Genomic_DNA"/>
</dbReference>
<keyword evidence="3" id="KW-0653">Protein transport</keyword>
<evidence type="ECO:0000256" key="3">
    <source>
        <dbReference type="ARBA" id="ARBA00022927"/>
    </source>
</evidence>
<dbReference type="PROSITE" id="PS51796">
    <property type="entry name" value="MSS4"/>
    <property type="match status" value="1"/>
</dbReference>
<dbReference type="SUPFAM" id="SSF51316">
    <property type="entry name" value="Mss4-like"/>
    <property type="match status" value="1"/>
</dbReference>
<evidence type="ECO:0000256" key="1">
    <source>
        <dbReference type="ARBA" id="ARBA00022448"/>
    </source>
</evidence>
<name>A0A3P3YM72_PLABS</name>
<keyword evidence="2" id="KW-0344">Guanine-nucleotide releasing factor</keyword>
<dbReference type="InterPro" id="IPR011323">
    <property type="entry name" value="Mss4/transl-control_tumour"/>
</dbReference>
<dbReference type="Pfam" id="PF04421">
    <property type="entry name" value="Mss4"/>
    <property type="match status" value="1"/>
</dbReference>
<dbReference type="Gene3D" id="2.170.150.10">
    <property type="entry name" value="Metal Binding Protein, Guanine Nucleotide Exchange Factor, Chain A"/>
    <property type="match status" value="1"/>
</dbReference>
<evidence type="ECO:0000256" key="2">
    <source>
        <dbReference type="ARBA" id="ARBA00022658"/>
    </source>
</evidence>
<dbReference type="PANTHER" id="PTHR13276:SF0">
    <property type="entry name" value="GUANINE NUCLEOTIDE EXCHANGE FACTOR MSS4"/>
    <property type="match status" value="1"/>
</dbReference>
<dbReference type="GO" id="GO:0008270">
    <property type="term" value="F:zinc ion binding"/>
    <property type="evidence" value="ECO:0007669"/>
    <property type="project" value="TreeGrafter"/>
</dbReference>
<dbReference type="AlphaFoldDB" id="A0A3P3YM72"/>
<evidence type="ECO:0000313" key="5">
    <source>
        <dbReference type="EMBL" id="SPR01305.1"/>
    </source>
</evidence>
<dbReference type="GO" id="GO:0016020">
    <property type="term" value="C:membrane"/>
    <property type="evidence" value="ECO:0007669"/>
    <property type="project" value="TreeGrafter"/>
</dbReference>
<dbReference type="GO" id="GO:0006892">
    <property type="term" value="P:post-Golgi vesicle-mediated transport"/>
    <property type="evidence" value="ECO:0007669"/>
    <property type="project" value="TreeGrafter"/>
</dbReference>
<dbReference type="InterPro" id="IPR007515">
    <property type="entry name" value="Mss4"/>
</dbReference>
<feature type="compositionally biased region" description="Polar residues" evidence="4">
    <location>
        <begin position="147"/>
        <end position="162"/>
    </location>
</feature>
<dbReference type="GO" id="GO:0005085">
    <property type="term" value="F:guanyl-nucleotide exchange factor activity"/>
    <property type="evidence" value="ECO:0007669"/>
    <property type="project" value="UniProtKB-KW"/>
</dbReference>
<dbReference type="PANTHER" id="PTHR13276">
    <property type="entry name" value="GUANINE NUCLEOTIDE EXCHANGE FACTOR MSS4"/>
    <property type="match status" value="1"/>
</dbReference>
<reference evidence="5 6" key="1">
    <citation type="submission" date="2018-03" db="EMBL/GenBank/DDBJ databases">
        <authorList>
            <person name="Fogelqvist J."/>
        </authorList>
    </citation>
    <scope>NUCLEOTIDE SEQUENCE [LARGE SCALE GENOMIC DNA]</scope>
</reference>
<proteinExistence type="predicted"/>
<keyword evidence="5" id="KW-0496">Mitochondrion</keyword>
<keyword evidence="1" id="KW-0813">Transport</keyword>
<dbReference type="GO" id="GO:0007264">
    <property type="term" value="P:small GTPase-mediated signal transduction"/>
    <property type="evidence" value="ECO:0007669"/>
    <property type="project" value="InterPro"/>
</dbReference>
<protein>
    <recommendedName>
        <fullName evidence="7">Mss4-like protein</fullName>
    </recommendedName>
</protein>
<dbReference type="Proteomes" id="UP000290189">
    <property type="component" value="Unassembled WGS sequence"/>
</dbReference>
<dbReference type="GO" id="GO:0015031">
    <property type="term" value="P:protein transport"/>
    <property type="evidence" value="ECO:0007669"/>
    <property type="project" value="UniProtKB-KW"/>
</dbReference>
<dbReference type="InterPro" id="IPR011057">
    <property type="entry name" value="Mss4-like_sf"/>
</dbReference>
<gene>
    <name evidence="5" type="ORF">PLBR_LOCUS8520</name>
</gene>
<evidence type="ECO:0000313" key="6">
    <source>
        <dbReference type="Proteomes" id="UP000290189"/>
    </source>
</evidence>
<sequence length="414" mass="46164">MLTEKGGDDAGAHTTSCKVEDMLKIQTTLDVTLARSEAADAVGLNAQAIKETVRNRLAGPPAKANDDATEGTARQLPCESFIDVLVDARDKLGENESLTGFLPNPETVLDVFWYVEQSGDMHEEASSNCDQIIPVLEDDEDRVDTLSAPSGTSKKTRTPRLTQSWSSWTNRCHRMPTSVTWKKGMRHQCEQRSEAPVLSRVVMRRPPIMMSTVAATDRSSPCPPGPKGIWAAFLDLSLPDRLRQRHDTGLLVPTPPVEQIADQYRHDSILHLSECFGDRCRLRASARRRSTNIGRTIATSWSRRKGERNPFRLSCRHCQCSIVPPGAATRSCRKITAHVPVVDDDQGARVIAEELDEHWLIAQQFDFDNVGVSRPIEASGFRYLICAECDRGPIGIKYENESHFYVFHARIATD</sequence>
<accession>A0A3P3YM72</accession>
<geneLocation type="mitochondrion" evidence="5"/>
<evidence type="ECO:0000256" key="4">
    <source>
        <dbReference type="SAM" id="MobiDB-lite"/>
    </source>
</evidence>
<feature type="region of interest" description="Disordered" evidence="4">
    <location>
        <begin position="143"/>
        <end position="162"/>
    </location>
</feature>
<organism evidence="5 6">
    <name type="scientific">Plasmodiophora brassicae</name>
    <name type="common">Clubroot disease agent</name>
    <dbReference type="NCBI Taxonomy" id="37360"/>
    <lineage>
        <taxon>Eukaryota</taxon>
        <taxon>Sar</taxon>
        <taxon>Rhizaria</taxon>
        <taxon>Endomyxa</taxon>
        <taxon>Phytomyxea</taxon>
        <taxon>Plasmodiophorida</taxon>
        <taxon>Plasmodiophoridae</taxon>
        <taxon>Plasmodiophora</taxon>
    </lineage>
</organism>
<evidence type="ECO:0008006" key="7">
    <source>
        <dbReference type="Google" id="ProtNLM"/>
    </source>
</evidence>